<dbReference type="AlphaFoldDB" id="A0A657LUB8"/>
<keyword evidence="3" id="KW-1185">Reference proteome</keyword>
<dbReference type="OrthoDB" id="9785438at2"/>
<protein>
    <submittedName>
        <fullName evidence="1">Thiol-disulfide oxidoreductase</fullName>
    </submittedName>
</protein>
<dbReference type="RefSeq" id="WP_071832364.1">
    <property type="nucleotide sequence ID" value="NZ_LSRP01000074.1"/>
</dbReference>
<comment type="caution">
    <text evidence="1">The sequence shown here is derived from an EMBL/GenBank/DDBJ whole genome shotgun (WGS) entry which is preliminary data.</text>
</comment>
<evidence type="ECO:0000313" key="2">
    <source>
        <dbReference type="EMBL" id="OJF98889.1"/>
    </source>
</evidence>
<dbReference type="EMBL" id="LSRP01000074">
    <property type="protein sequence ID" value="OJF98723.1"/>
    <property type="molecule type" value="Genomic_DNA"/>
</dbReference>
<dbReference type="Proteomes" id="UP000182661">
    <property type="component" value="Unassembled WGS sequence"/>
</dbReference>
<dbReference type="EMBL" id="LSRP01000074">
    <property type="protein sequence ID" value="OJF98889.1"/>
    <property type="molecule type" value="Genomic_DNA"/>
</dbReference>
<dbReference type="InterPro" id="IPR007263">
    <property type="entry name" value="DCC1-like"/>
</dbReference>
<reference evidence="1 3" key="1">
    <citation type="submission" date="2016-02" db="EMBL/GenBank/DDBJ databases">
        <title>Genome sequencing of a beta-galactosidase producing bacteria Rhizobium sp. 59.</title>
        <authorList>
            <person name="Wang D."/>
            <person name="Kot W."/>
            <person name="Qin Y."/>
            <person name="Hansen L."/>
            <person name="Naqvi K."/>
            <person name="Rensing C."/>
        </authorList>
    </citation>
    <scope>NUCLEOTIDE SEQUENCE [LARGE SCALE GENOMIC DNA]</scope>
    <source>
        <strain evidence="1 3">59</strain>
    </source>
</reference>
<proteinExistence type="predicted"/>
<dbReference type="PANTHER" id="PTHR33639:SF2">
    <property type="entry name" value="DUF393 DOMAIN-CONTAINING PROTEIN"/>
    <property type="match status" value="1"/>
</dbReference>
<sequence>MTGLRGAYSYRDDPAVPPFDDSHAILVFDGECLVCSGWVNVVLRHDRAGRFRFLTAQSPLGEALYRHYGLETRNYETNILIEHGCAFFKSEGAIRMAAGLGYPFKLSPALRILPRRLRDALYDLVARNRYRIAGRRDRCYVPTAEHTSRFLG</sequence>
<dbReference type="Pfam" id="PF04134">
    <property type="entry name" value="DCC1-like"/>
    <property type="match status" value="1"/>
</dbReference>
<name>A0A657LUB8_9HYPH</name>
<dbReference type="GO" id="GO:0015035">
    <property type="term" value="F:protein-disulfide reductase activity"/>
    <property type="evidence" value="ECO:0007669"/>
    <property type="project" value="InterPro"/>
</dbReference>
<gene>
    <name evidence="1" type="ORF">AX760_01400</name>
    <name evidence="2" type="ORF">AX760_02410</name>
</gene>
<evidence type="ECO:0000313" key="1">
    <source>
        <dbReference type="EMBL" id="OJF98723.1"/>
    </source>
</evidence>
<evidence type="ECO:0000313" key="3">
    <source>
        <dbReference type="Proteomes" id="UP000182661"/>
    </source>
</evidence>
<dbReference type="InterPro" id="IPR052927">
    <property type="entry name" value="DCC_oxidoreductase"/>
</dbReference>
<dbReference type="PANTHER" id="PTHR33639">
    <property type="entry name" value="THIOL-DISULFIDE OXIDOREDUCTASE DCC"/>
    <property type="match status" value="1"/>
</dbReference>
<accession>A0A657LUB8</accession>
<organism evidence="1 3">
    <name type="scientific">Pararhizobium antarcticum</name>
    <dbReference type="NCBI Taxonomy" id="1798805"/>
    <lineage>
        <taxon>Bacteria</taxon>
        <taxon>Pseudomonadati</taxon>
        <taxon>Pseudomonadota</taxon>
        <taxon>Alphaproteobacteria</taxon>
        <taxon>Hyphomicrobiales</taxon>
        <taxon>Rhizobiaceae</taxon>
        <taxon>Rhizobium/Agrobacterium group</taxon>
        <taxon>Pararhizobium</taxon>
    </lineage>
</organism>